<dbReference type="NCBIfam" id="TIGR01746">
    <property type="entry name" value="Thioester-redct"/>
    <property type="match status" value="1"/>
</dbReference>
<sequence length="1309" mass="143844">MPSPVAAAAAESYQTAGSLHEQFCRQAQLTPDRVAVSDGAGRQLTYAELDQLSSKLAAELRLKGLDVELCGIIYMERCIEYVLAYIAILKAGGAYLPMDLSYPDSLIESVLSDAEPRAVLTKPDLLQRLPESARSLAWVFSDHWQQELNELRCDTSCVPVSIDLDALAFIVYSSGTTGKPKGIGMPHRGAVFSYHWRHVTYPYDESNGPEREACNVFFVWEMLRPLMKGQCLYVVPDDVIYDPPKLLEYMRKNCITRMLFTPSLLETVLDSEAERVQEACASLKQIWLCGEVVTTSLLERCQSMLPSTRVINLYSISECHDVAARDLTDYLKRIQHRPEERRKFCPVGWLLPGVQVVILDEALNPQPVGAAGEIYVAGPTLAKGYVKRPDLNRSKFIQAPKALGSQAGERLYRTGDWGYLLSDSSLEICGRCDSMVKIRGYSVEVQAIEVALLDSGLVNACVVLVKGGEGEDKFLVAYVVPSNGDLTKRQLRSALKRKLPFYMIPSYFVFLADLPVSAIGKLDKASLPPFDKAQESLDCSFLPQTATEKSLAAIWMATLDIKEIDIQESFFDYGGHSLLATKLLSKVNEQLGCQLSVKELFQYPTVQEMARLIDAAAARGTGTADETPEAEARTFDLKTEVANHDQPQASDLDIQLRAFWRNPHFNKSRWSRGRVLLTGATGFLGAFLLRDLLRLTETQVFCLVRETGSGDPGGLQRRLRSTLEQFLILRPKGQEDDQTKDLAAAFEARVTVIRGDLSLVKFGLSEDDYAFLSSEIDVVIHAGAYVNLIYPYTALYGPNVLGTQNVILFASAVRVKPVHYVSTDAVFPNGLADCREDADTSVHAQELADGYSQTKWVAEQLLMKARARGMPVIVYRLGNQAGDRANAAWNPQDLTLLMLQGVLRSGQAPRLNWRLEFTPVDFTSEVIVRAMAQLSLHAGKIFHLVNPQPISFDLLCDWLSVSGYTLRRVDYADWLVELRQLAEACQPIASLLRLLEELAPSGGSQYFGQLSTFDSRQLRAALPSLGLESGYPAIESSLLAVYVARLAERGLLPRARRNTSGGALLGKVAMVTGASSGIGQAVAQALARDGCQVALVARRADQLEQVRQGILAAQGVAVACPADVTSRAEVEAAVARCRSLLGQPDILVNSAGVMYYTRAFSGLTHLTDRTIDVNCRGLVHTVEAVLPIMLDRGGGHIVNLSSDAGRAPFPGLAVYTGSKFFVEGYSRALRLEVASRGLRVTCVQPGDVRTPLQACRDDADSEAHKEFSGQGKYTMLEPEDVARAILYAVQQPPHVGVNEILVEPREAPI</sequence>
<dbReference type="PRINTS" id="PR00080">
    <property type="entry name" value="SDRFAMILY"/>
</dbReference>
<reference evidence="8 9" key="1">
    <citation type="submission" date="2017-06" db="EMBL/GenBank/DDBJ databases">
        <title>A platform for efficient transgenesis in Macrostomum lignano, a flatworm model organism for stem cell research.</title>
        <authorList>
            <person name="Berezikov E."/>
        </authorList>
    </citation>
    <scope>NUCLEOTIDE SEQUENCE [LARGE SCALE GENOMIC DNA]</scope>
    <source>
        <strain evidence="8">DV1</strain>
        <tissue evidence="8">Whole organism</tissue>
    </source>
</reference>
<dbReference type="SMART" id="SM00823">
    <property type="entry name" value="PKS_PP"/>
    <property type="match status" value="1"/>
</dbReference>
<evidence type="ECO:0000256" key="6">
    <source>
        <dbReference type="ARBA" id="ARBA00044883"/>
    </source>
</evidence>
<dbReference type="InterPro" id="IPR045851">
    <property type="entry name" value="AMP-bd_C_sf"/>
</dbReference>
<keyword evidence="9" id="KW-1185">Reference proteome</keyword>
<accession>A0A267EDS1</accession>
<dbReference type="GO" id="GO:0016616">
    <property type="term" value="F:oxidoreductase activity, acting on the CH-OH group of donors, NAD or NADP as acceptor"/>
    <property type="evidence" value="ECO:0007669"/>
    <property type="project" value="UniProtKB-ARBA"/>
</dbReference>
<dbReference type="OrthoDB" id="416786at2759"/>
<dbReference type="Gene3D" id="3.30.300.30">
    <property type="match status" value="1"/>
</dbReference>
<evidence type="ECO:0000256" key="1">
    <source>
        <dbReference type="ARBA" id="ARBA00012873"/>
    </source>
</evidence>
<dbReference type="EC" id="2.3.1.85" evidence="1"/>
<evidence type="ECO:0000256" key="2">
    <source>
        <dbReference type="ARBA" id="ARBA00018769"/>
    </source>
</evidence>
<keyword evidence="3" id="KW-0596">Phosphopantetheine</keyword>
<proteinExistence type="predicted"/>
<comment type="catalytic activity">
    <reaction evidence="6">
        <text>acetyl-CoA + n malonyl-CoA + 2n NADPH + 2n H(+) = a long-chain fatty acid + (n+1) CoA + n CO2 + 2n NADP(+).</text>
        <dbReference type="EC" id="2.3.1.85"/>
    </reaction>
</comment>
<dbReference type="FunFam" id="3.40.50.720:FF:000047">
    <property type="entry name" value="NADP-dependent L-serine/L-allo-threonine dehydrogenase"/>
    <property type="match status" value="1"/>
</dbReference>
<comment type="caution">
    <text evidence="8">The sequence shown here is derived from an EMBL/GenBank/DDBJ whole genome shotgun (WGS) entry which is preliminary data.</text>
</comment>
<dbReference type="Pfam" id="PF00106">
    <property type="entry name" value="adh_short"/>
    <property type="match status" value="1"/>
</dbReference>
<dbReference type="InterPro" id="IPR002347">
    <property type="entry name" value="SDR_fam"/>
</dbReference>
<dbReference type="Pfam" id="PF13193">
    <property type="entry name" value="AMP-binding_C"/>
    <property type="match status" value="1"/>
</dbReference>
<keyword evidence="4" id="KW-0597">Phosphoprotein</keyword>
<dbReference type="InterPro" id="IPR013120">
    <property type="entry name" value="FAR_NAD-bd"/>
</dbReference>
<dbReference type="InterPro" id="IPR025110">
    <property type="entry name" value="AMP-bd_C"/>
</dbReference>
<dbReference type="Pfam" id="PF00501">
    <property type="entry name" value="AMP-binding"/>
    <property type="match status" value="1"/>
</dbReference>
<dbReference type="PANTHER" id="PTHR44845:SF6">
    <property type="entry name" value="BETA-ALANINE-ACTIVATING ENZYME"/>
    <property type="match status" value="1"/>
</dbReference>
<dbReference type="InterPro" id="IPR020904">
    <property type="entry name" value="Sc_DH/Rdtase_CS"/>
</dbReference>
<dbReference type="CDD" id="cd05930">
    <property type="entry name" value="A_NRPS"/>
    <property type="match status" value="1"/>
</dbReference>
<dbReference type="InterPro" id="IPR006162">
    <property type="entry name" value="Ppantetheine_attach_site"/>
</dbReference>
<dbReference type="InterPro" id="IPR009081">
    <property type="entry name" value="PP-bd_ACP"/>
</dbReference>
<dbReference type="Pfam" id="PF00550">
    <property type="entry name" value="PP-binding"/>
    <property type="match status" value="1"/>
</dbReference>
<dbReference type="STRING" id="282301.A0A267EDS1"/>
<dbReference type="InterPro" id="IPR020806">
    <property type="entry name" value="PKS_PP-bd"/>
</dbReference>
<dbReference type="PROSITE" id="PS00061">
    <property type="entry name" value="ADH_SHORT"/>
    <property type="match status" value="1"/>
</dbReference>
<dbReference type="SUPFAM" id="SSF51735">
    <property type="entry name" value="NAD(P)-binding Rossmann-fold domains"/>
    <property type="match status" value="2"/>
</dbReference>
<dbReference type="SUPFAM" id="SSF56801">
    <property type="entry name" value="Acetyl-CoA synthetase-like"/>
    <property type="match status" value="1"/>
</dbReference>
<name>A0A267EDS1_9PLAT</name>
<evidence type="ECO:0000313" key="9">
    <source>
        <dbReference type="Proteomes" id="UP000215902"/>
    </source>
</evidence>
<dbReference type="PROSITE" id="PS50075">
    <property type="entry name" value="CARRIER"/>
    <property type="match status" value="1"/>
</dbReference>
<dbReference type="PROSITE" id="PS00455">
    <property type="entry name" value="AMP_BINDING"/>
    <property type="match status" value="1"/>
</dbReference>
<evidence type="ECO:0000256" key="3">
    <source>
        <dbReference type="ARBA" id="ARBA00022450"/>
    </source>
</evidence>
<evidence type="ECO:0000256" key="5">
    <source>
        <dbReference type="ARBA" id="ARBA00023002"/>
    </source>
</evidence>
<dbReference type="InterPro" id="IPR000873">
    <property type="entry name" value="AMP-dep_synth/lig_dom"/>
</dbReference>
<evidence type="ECO:0000259" key="7">
    <source>
        <dbReference type="PROSITE" id="PS50075"/>
    </source>
</evidence>
<dbReference type="PRINTS" id="PR00081">
    <property type="entry name" value="GDHRDH"/>
</dbReference>
<dbReference type="SUPFAM" id="SSF47336">
    <property type="entry name" value="ACP-like"/>
    <property type="match status" value="1"/>
</dbReference>
<dbReference type="InterPro" id="IPR020845">
    <property type="entry name" value="AMP-binding_CS"/>
</dbReference>
<gene>
    <name evidence="8" type="ORF">BOX15_Mlig028061g1</name>
</gene>
<dbReference type="PANTHER" id="PTHR44845">
    <property type="entry name" value="CARRIER DOMAIN-CONTAINING PROTEIN"/>
    <property type="match status" value="1"/>
</dbReference>
<dbReference type="InterPro" id="IPR042099">
    <property type="entry name" value="ANL_N_sf"/>
</dbReference>
<keyword evidence="5" id="KW-0560">Oxidoreductase</keyword>
<dbReference type="Pfam" id="PF07993">
    <property type="entry name" value="NAD_binding_4"/>
    <property type="match status" value="1"/>
</dbReference>
<dbReference type="InterPro" id="IPR010080">
    <property type="entry name" value="Thioester_reductase-like_dom"/>
</dbReference>
<dbReference type="Gene3D" id="1.10.1200.10">
    <property type="entry name" value="ACP-like"/>
    <property type="match status" value="1"/>
</dbReference>
<protein>
    <recommendedName>
        <fullName evidence="2">Fatty acid synthase</fullName>
        <ecNumber evidence="1">2.3.1.85</ecNumber>
    </recommendedName>
</protein>
<dbReference type="GO" id="GO:0031177">
    <property type="term" value="F:phosphopantetheine binding"/>
    <property type="evidence" value="ECO:0007669"/>
    <property type="project" value="InterPro"/>
</dbReference>
<dbReference type="CDD" id="cd05235">
    <property type="entry name" value="SDR_e1"/>
    <property type="match status" value="1"/>
</dbReference>
<dbReference type="InterPro" id="IPR036291">
    <property type="entry name" value="NAD(P)-bd_dom_sf"/>
</dbReference>
<dbReference type="InterPro" id="IPR036736">
    <property type="entry name" value="ACP-like_sf"/>
</dbReference>
<organism evidence="8 9">
    <name type="scientific">Macrostomum lignano</name>
    <dbReference type="NCBI Taxonomy" id="282301"/>
    <lineage>
        <taxon>Eukaryota</taxon>
        <taxon>Metazoa</taxon>
        <taxon>Spiralia</taxon>
        <taxon>Lophotrochozoa</taxon>
        <taxon>Platyhelminthes</taxon>
        <taxon>Rhabditophora</taxon>
        <taxon>Macrostomorpha</taxon>
        <taxon>Macrostomida</taxon>
        <taxon>Macrostomidae</taxon>
        <taxon>Macrostomum</taxon>
    </lineage>
</organism>
<dbReference type="GO" id="GO:0004312">
    <property type="term" value="F:fatty acid synthase activity"/>
    <property type="evidence" value="ECO:0007669"/>
    <property type="project" value="UniProtKB-EC"/>
</dbReference>
<dbReference type="Proteomes" id="UP000215902">
    <property type="component" value="Unassembled WGS sequence"/>
</dbReference>
<dbReference type="EMBL" id="NIVC01002239">
    <property type="protein sequence ID" value="PAA59715.1"/>
    <property type="molecule type" value="Genomic_DNA"/>
</dbReference>
<dbReference type="Gene3D" id="3.40.50.720">
    <property type="entry name" value="NAD(P)-binding Rossmann-like Domain"/>
    <property type="match status" value="2"/>
</dbReference>
<dbReference type="FunFam" id="1.10.1200.10:FF:000005">
    <property type="entry name" value="Nonribosomal peptide synthetase 1"/>
    <property type="match status" value="1"/>
</dbReference>
<dbReference type="PROSITE" id="PS00012">
    <property type="entry name" value="PHOSPHOPANTETHEINE"/>
    <property type="match status" value="1"/>
</dbReference>
<evidence type="ECO:0000313" key="8">
    <source>
        <dbReference type="EMBL" id="PAA59715.1"/>
    </source>
</evidence>
<feature type="domain" description="Carrier" evidence="7">
    <location>
        <begin position="542"/>
        <end position="617"/>
    </location>
</feature>
<dbReference type="Gene3D" id="3.40.50.12780">
    <property type="entry name" value="N-terminal domain of ligase-like"/>
    <property type="match status" value="1"/>
</dbReference>
<evidence type="ECO:0000256" key="4">
    <source>
        <dbReference type="ARBA" id="ARBA00022553"/>
    </source>
</evidence>